<organism evidence="1 2">
    <name type="scientific">Desulfofarcimen acetoxidans (strain ATCC 49208 / DSM 771 / KCTC 5769 / VKM B-1644 / 5575)</name>
    <name type="common">Desulfotomaculum acetoxidans</name>
    <dbReference type="NCBI Taxonomy" id="485916"/>
    <lineage>
        <taxon>Bacteria</taxon>
        <taxon>Bacillati</taxon>
        <taxon>Bacillota</taxon>
        <taxon>Clostridia</taxon>
        <taxon>Eubacteriales</taxon>
        <taxon>Peptococcaceae</taxon>
        <taxon>Desulfofarcimen</taxon>
    </lineage>
</organism>
<dbReference type="HOGENOM" id="CLU_3308458_0_0_9"/>
<evidence type="ECO:0000313" key="1">
    <source>
        <dbReference type="EMBL" id="ACV64512.1"/>
    </source>
</evidence>
<gene>
    <name evidence="1" type="ordered locus">Dtox_3807</name>
</gene>
<reference evidence="1 2" key="1">
    <citation type="journal article" date="2009" name="Stand. Genomic Sci.">
        <title>Complete genome sequence of Desulfotomaculum acetoxidans type strain (5575).</title>
        <authorList>
            <person name="Spring S."/>
            <person name="Lapidus A."/>
            <person name="Schroder M."/>
            <person name="Gleim D."/>
            <person name="Sims D."/>
            <person name="Meincke L."/>
            <person name="Glavina Del Rio T."/>
            <person name="Tice H."/>
            <person name="Copeland A."/>
            <person name="Cheng J.F."/>
            <person name="Lucas S."/>
            <person name="Chen F."/>
            <person name="Nolan M."/>
            <person name="Bruce D."/>
            <person name="Goodwin L."/>
            <person name="Pitluck S."/>
            <person name="Ivanova N."/>
            <person name="Mavromatis K."/>
            <person name="Mikhailova N."/>
            <person name="Pati A."/>
            <person name="Chen A."/>
            <person name="Palaniappan K."/>
            <person name="Land M."/>
            <person name="Hauser L."/>
            <person name="Chang Y.J."/>
            <person name="Jeffries C.D."/>
            <person name="Chain P."/>
            <person name="Saunders E."/>
            <person name="Brettin T."/>
            <person name="Detter J.C."/>
            <person name="Goker M."/>
            <person name="Bristow J."/>
            <person name="Eisen J.A."/>
            <person name="Markowitz V."/>
            <person name="Hugenholtz P."/>
            <person name="Kyrpides N.C."/>
            <person name="Klenk H.P."/>
            <person name="Han C."/>
        </authorList>
    </citation>
    <scope>NUCLEOTIDE SEQUENCE [LARGE SCALE GENOMIC DNA]</scope>
    <source>
        <strain evidence="2">ATCC 49208 / DSM 771 / VKM B-1644</strain>
    </source>
</reference>
<dbReference type="STRING" id="485916.Dtox_3807"/>
<accession>C8VXB6</accession>
<dbReference type="EMBL" id="CP001720">
    <property type="protein sequence ID" value="ACV64512.1"/>
    <property type="molecule type" value="Genomic_DNA"/>
</dbReference>
<keyword evidence="2" id="KW-1185">Reference proteome</keyword>
<evidence type="ECO:0000313" key="2">
    <source>
        <dbReference type="Proteomes" id="UP000002217"/>
    </source>
</evidence>
<dbReference type="Proteomes" id="UP000002217">
    <property type="component" value="Chromosome"/>
</dbReference>
<dbReference type="KEGG" id="dae:Dtox_3807"/>
<dbReference type="AlphaFoldDB" id="C8VXB6"/>
<protein>
    <submittedName>
        <fullName evidence="1">Uncharacterized protein</fullName>
    </submittedName>
</protein>
<proteinExistence type="predicted"/>
<name>C8VXB6_DESAS</name>
<sequence length="39" mass="4420">MINRKMVIYDVITLDVIGRYYDLMCAASTFGQKSANNFG</sequence>